<evidence type="ECO:0008006" key="2">
    <source>
        <dbReference type="Google" id="ProtNLM"/>
    </source>
</evidence>
<dbReference type="InterPro" id="IPR015424">
    <property type="entry name" value="PyrdxlP-dep_Trfase"/>
</dbReference>
<sequence length="45" mass="5100">RYNWSAEDYPNAMKIGRETVSLPLSPKLTDEDVCAVVEAVKEAFR</sequence>
<dbReference type="Gene3D" id="3.90.1150.10">
    <property type="entry name" value="Aspartate Aminotransferase, domain 1"/>
    <property type="match status" value="1"/>
</dbReference>
<reference evidence="1" key="1">
    <citation type="submission" date="2018-05" db="EMBL/GenBank/DDBJ databases">
        <authorList>
            <person name="Lanie J.A."/>
            <person name="Ng W.-L."/>
            <person name="Kazmierczak K.M."/>
            <person name="Andrzejewski T.M."/>
            <person name="Davidsen T.M."/>
            <person name="Wayne K.J."/>
            <person name="Tettelin H."/>
            <person name="Glass J.I."/>
            <person name="Rusch D."/>
            <person name="Podicherti R."/>
            <person name="Tsui H.-C.T."/>
            <person name="Winkler M.E."/>
        </authorList>
    </citation>
    <scope>NUCLEOTIDE SEQUENCE</scope>
</reference>
<gene>
    <name evidence="1" type="ORF">METZ01_LOCUS483584</name>
</gene>
<accession>A0A383CF63</accession>
<organism evidence="1">
    <name type="scientific">marine metagenome</name>
    <dbReference type="NCBI Taxonomy" id="408172"/>
    <lineage>
        <taxon>unclassified sequences</taxon>
        <taxon>metagenomes</taxon>
        <taxon>ecological metagenomes</taxon>
    </lineage>
</organism>
<dbReference type="Pfam" id="PF01041">
    <property type="entry name" value="DegT_DnrJ_EryC1"/>
    <property type="match status" value="1"/>
</dbReference>
<protein>
    <recommendedName>
        <fullName evidence="2">DegT/DnrJ/EryC1/StrS aminotransferase family protein</fullName>
    </recommendedName>
</protein>
<dbReference type="SUPFAM" id="SSF53383">
    <property type="entry name" value="PLP-dependent transferases"/>
    <property type="match status" value="1"/>
</dbReference>
<feature type="non-terminal residue" evidence="1">
    <location>
        <position position="1"/>
    </location>
</feature>
<dbReference type="InterPro" id="IPR000653">
    <property type="entry name" value="DegT/StrS_aminotransferase"/>
</dbReference>
<name>A0A383CF63_9ZZZZ</name>
<dbReference type="AlphaFoldDB" id="A0A383CF63"/>
<dbReference type="InterPro" id="IPR015422">
    <property type="entry name" value="PyrdxlP-dep_Trfase_small"/>
</dbReference>
<dbReference type="EMBL" id="UINC01208270">
    <property type="protein sequence ID" value="SVE30730.1"/>
    <property type="molecule type" value="Genomic_DNA"/>
</dbReference>
<proteinExistence type="predicted"/>
<evidence type="ECO:0000313" key="1">
    <source>
        <dbReference type="EMBL" id="SVE30730.1"/>
    </source>
</evidence>